<sequence length="1472" mass="170861">MSARKLRNQSYKKALRKQKLLEQSIQSAQEIEKSLHLIQESLEFIDKQLTAYIADKVDAAQMPQEAQKIQSDLTSHEISLEEMKKRNQEKDAAQRVLSQIDVAQKKLQNVSMKFRLFQKPANFEQRLEESKMILDEVKMHLPALETKSVEQEVVQSQLSHCVNLYKSLSEVKSEVEMVIKTGRQIVQKKQTENPKELDERVTALKLHYNELGAKVTERKQQLEKCLKLSRKMRKEMNVLTEWLAATDMELTKRSAVDGMPSNLDAEIAWGKATQKEIEKQKAHLKSVTELGEALKTVLGKKEMLVEDKLSLLNSNWIAVTSRAQEWLNLLLEYQKHMETFDKNVKQITKWIIHTDELLDESEKKKPQQQEDIFKRLKAEMNDICPKVDSTRDQAANLMANRGDHCRKIVEPQISELNCRFAVICHRIKTGKASIPLTELEQFNSDIQKLLEPLEAEIQQGVNLKEEDFNKDMSEDNECTVNELLQRGDHLQQRITDVRKREEIKIKQQLLQTKHNALKDLRSQRRKKALEISHQWYQYKRQADDLLKCLDDIEKKLASLPEPRDERKIKHTLREETMVVMTEDMPLDVSYVPSTYLTEISHISQALSEVEQLLNAPELCAKDFEDLFKQEESLKSVSSLLSFNMQIINNILMFIHFYVARHIGQKSSDTELTKILRIIRHDYIDIASFMLDWSLISKFHNLCANLNFSTSNSQDLVWSHEKKQLRIYIPYYYGSKHLPLSPGYLDSLGLSALFVEDYIFFSLHNYHFLLKNQVSIGLLEFSLRVQNKVLKISEGTKILGKKESTHTDCPLHVLGIEFRSSERAVSALIYRFISLKETYTIKLELLSQNRLQIETESNMGHHSSMYFPVSTAFIMSHKLEYVWAFFYIVFMNKKVLNNEKSMTQKYIIFHIFNINIWADEMVQWVKMLAVKPDNMNLITGTYKVKKFLKEYKNSTYIGCCTHVPFEDNIHKLKWALFNSSAAFVKKQKCVHNIPTNLGQLFLWLSPTFELHFNFYFFSPLGVLKLIFFEFMNLDLEQLYERMALPPASRLRKYRSGGSVPQSPFVHHCLSYQFGCPLAPPSSFQLSVGFCSLVLSSLSASGFQLSPGLSSVEQHSPFSTSSIICCHCLVLSTGSLPYRSFLHFLRHQIQYTLILRFKSTTLEILSLLKSLYSNKYLPNGTLFKVFFFITAIKSKFNISDTIITCYCPTRASQISVWWPNNYYLKMQFSYSLLFLKSLLTSRGLWFHFWCPLLVHIDMHFKYSGYQNTENMISYLITINLFQNDLFTPPLLLKTSILMQPYLLFLCYHALLSLICQYLMCQICPFTSEFIFVNHMHEGDCRGQKAASNPPELKLNCQERMLQRQHTANKLCFCLDFRENTLDKNPSLKVSGNYGSKLNSLTVSCPDPKKEFSFSSPWPSPKIQSSIILYDFILLPQSDSLYVPLLLYPENNSFSSSRNSEKSPLSVKKNTDTHN</sequence>
<dbReference type="Gene3D" id="1.20.58.60">
    <property type="match status" value="2"/>
</dbReference>
<keyword evidence="1" id="KW-0677">Repeat</keyword>
<dbReference type="SMART" id="SM00150">
    <property type="entry name" value="SPEC"/>
    <property type="match status" value="3"/>
</dbReference>
<dbReference type="InterPro" id="IPR018159">
    <property type="entry name" value="Spectrin/alpha-actinin"/>
</dbReference>
<dbReference type="GO" id="GO:0003779">
    <property type="term" value="F:actin binding"/>
    <property type="evidence" value="ECO:0007669"/>
    <property type="project" value="UniProtKB-KW"/>
</dbReference>
<gene>
    <name evidence="4" type="primary">Dmd</name>
    <name evidence="4" type="ORF">PHOROB_LOCUS3771</name>
</gene>
<keyword evidence="2" id="KW-0009">Actin-binding</keyword>
<dbReference type="CDD" id="cd00176">
    <property type="entry name" value="SPEC"/>
    <property type="match status" value="2"/>
</dbReference>
<dbReference type="FunFam" id="1.20.58.60:FF:000140">
    <property type="entry name" value="dystrophin isoform X1"/>
    <property type="match status" value="1"/>
</dbReference>
<evidence type="ECO:0000256" key="1">
    <source>
        <dbReference type="ARBA" id="ARBA00022737"/>
    </source>
</evidence>
<evidence type="ECO:0000313" key="5">
    <source>
        <dbReference type="Proteomes" id="UP001152836"/>
    </source>
</evidence>
<feature type="region of interest" description="Disordered" evidence="3">
    <location>
        <begin position="1450"/>
        <end position="1472"/>
    </location>
</feature>
<dbReference type="EMBL" id="CALSGD010000977">
    <property type="protein sequence ID" value="CAH6780385.1"/>
    <property type="molecule type" value="Genomic_DNA"/>
</dbReference>
<keyword evidence="5" id="KW-1185">Reference proteome</keyword>
<evidence type="ECO:0000256" key="3">
    <source>
        <dbReference type="SAM" id="MobiDB-lite"/>
    </source>
</evidence>
<proteinExistence type="predicted"/>
<dbReference type="Proteomes" id="UP001152836">
    <property type="component" value="Unassembled WGS sequence"/>
</dbReference>
<dbReference type="SUPFAM" id="SSF46966">
    <property type="entry name" value="Spectrin repeat"/>
    <property type="match status" value="4"/>
</dbReference>
<name>A0AAU9Z198_PHORO</name>
<organism evidence="4 5">
    <name type="scientific">Phodopus roborovskii</name>
    <name type="common">Roborovski's desert hamster</name>
    <name type="synonym">Cricetulus roborovskii</name>
    <dbReference type="NCBI Taxonomy" id="109678"/>
    <lineage>
        <taxon>Eukaryota</taxon>
        <taxon>Metazoa</taxon>
        <taxon>Chordata</taxon>
        <taxon>Craniata</taxon>
        <taxon>Vertebrata</taxon>
        <taxon>Euteleostomi</taxon>
        <taxon>Mammalia</taxon>
        <taxon>Eutheria</taxon>
        <taxon>Euarchontoglires</taxon>
        <taxon>Glires</taxon>
        <taxon>Rodentia</taxon>
        <taxon>Myomorpha</taxon>
        <taxon>Muroidea</taxon>
        <taxon>Cricetidae</taxon>
        <taxon>Cricetinae</taxon>
        <taxon>Phodopus</taxon>
    </lineage>
</organism>
<accession>A0AAU9Z198</accession>
<dbReference type="InterPro" id="IPR002017">
    <property type="entry name" value="Spectrin_repeat"/>
</dbReference>
<protein>
    <submittedName>
        <fullName evidence="4">Dmd protein</fullName>
    </submittedName>
</protein>
<dbReference type="GO" id="GO:0005737">
    <property type="term" value="C:cytoplasm"/>
    <property type="evidence" value="ECO:0007669"/>
    <property type="project" value="UniProtKB-ARBA"/>
</dbReference>
<evidence type="ECO:0000256" key="2">
    <source>
        <dbReference type="ARBA" id="ARBA00023203"/>
    </source>
</evidence>
<reference evidence="4" key="1">
    <citation type="submission" date="2022-06" db="EMBL/GenBank/DDBJ databases">
        <authorList>
            <person name="Andreotti S."/>
            <person name="Wyler E."/>
        </authorList>
    </citation>
    <scope>NUCLEOTIDE SEQUENCE</scope>
</reference>
<dbReference type="Pfam" id="PF00435">
    <property type="entry name" value="Spectrin"/>
    <property type="match status" value="2"/>
</dbReference>
<dbReference type="PANTHER" id="PTHR11915">
    <property type="entry name" value="SPECTRIN/FILAMIN RELATED CYTOSKELETAL PROTEIN"/>
    <property type="match status" value="1"/>
</dbReference>
<comment type="caution">
    <text evidence="4">The sequence shown here is derived from an EMBL/GenBank/DDBJ whole genome shotgun (WGS) entry which is preliminary data.</text>
</comment>
<evidence type="ECO:0000313" key="4">
    <source>
        <dbReference type="EMBL" id="CAH6780385.1"/>
    </source>
</evidence>